<evidence type="ECO:0008006" key="4">
    <source>
        <dbReference type="Google" id="ProtNLM"/>
    </source>
</evidence>
<dbReference type="PANTHER" id="PTHR42941">
    <property type="entry name" value="SLL1037 PROTEIN"/>
    <property type="match status" value="1"/>
</dbReference>
<accession>A0AA37HTN1</accession>
<dbReference type="Pfam" id="PF16868">
    <property type="entry name" value="NMT1_3"/>
    <property type="match status" value="1"/>
</dbReference>
<organism evidence="2 3">
    <name type="scientific">Methylobacterium gregans</name>
    <dbReference type="NCBI Taxonomy" id="374424"/>
    <lineage>
        <taxon>Bacteria</taxon>
        <taxon>Pseudomonadati</taxon>
        <taxon>Pseudomonadota</taxon>
        <taxon>Alphaproteobacteria</taxon>
        <taxon>Hyphomicrobiales</taxon>
        <taxon>Methylobacteriaceae</taxon>
        <taxon>Methylobacterium</taxon>
    </lineage>
</organism>
<feature type="signal peptide" evidence="1">
    <location>
        <begin position="1"/>
        <end position="20"/>
    </location>
</feature>
<dbReference type="NCBIfam" id="TIGR02122">
    <property type="entry name" value="TRAP_TAXI"/>
    <property type="match status" value="1"/>
</dbReference>
<dbReference type="Proteomes" id="UP001055108">
    <property type="component" value="Unassembled WGS sequence"/>
</dbReference>
<comment type="caution">
    <text evidence="2">The sequence shown here is derived from an EMBL/GenBank/DDBJ whole genome shotgun (WGS) entry which is preliminary data.</text>
</comment>
<feature type="chain" id="PRO_5041311622" description="TRAP transporter solute receptor, TAXI family" evidence="1">
    <location>
        <begin position="21"/>
        <end position="320"/>
    </location>
</feature>
<gene>
    <name evidence="2" type="ORF">NBEOAGPD_4677</name>
</gene>
<evidence type="ECO:0000313" key="3">
    <source>
        <dbReference type="Proteomes" id="UP001055108"/>
    </source>
</evidence>
<sequence length="320" mass="32620">MRCAVGLLLALLLLSAAAGAGEVRVTLGTATPGGGFPAYAEALIATLRETDPGLVIEPRPTGGSVENLGLLRGGVLDLALVQGEHAYPALADTTAPRLTVVAPIYPTPGLFVVPGDSPVRQVSDLRGRPVALGTRDSGLTAMGRAVLAASGLDPERDIVPVVLARAGDGPERVRAGAVAALWGGGLRWPGFTALAADPGGARFLAPGPEAVARLVAERPSLRRMRVPVGTFRGQDEAIDTVGSWSLILARPGLDPGVAERLVRAMDKARDALARATGQGKGSDPRNLAESVPAAWLNPGTARALADLAGGAQSPPSEPAR</sequence>
<reference evidence="2" key="2">
    <citation type="submission" date="2021-08" db="EMBL/GenBank/DDBJ databases">
        <authorList>
            <person name="Tani A."/>
            <person name="Ola A."/>
            <person name="Ogura Y."/>
            <person name="Katsura K."/>
            <person name="Hayashi T."/>
        </authorList>
    </citation>
    <scope>NUCLEOTIDE SEQUENCE</scope>
    <source>
        <strain evidence="2">NBRC 103626</strain>
    </source>
</reference>
<dbReference type="RefSeq" id="WP_238306666.1">
    <property type="nucleotide sequence ID" value="NZ_BPQM01000138.1"/>
</dbReference>
<dbReference type="SUPFAM" id="SSF53850">
    <property type="entry name" value="Periplasmic binding protein-like II"/>
    <property type="match status" value="1"/>
</dbReference>
<keyword evidence="1" id="KW-0732">Signal</keyword>
<protein>
    <recommendedName>
        <fullName evidence="4">TRAP transporter solute receptor, TAXI family</fullName>
    </recommendedName>
</protein>
<name>A0AA37HTN1_9HYPH</name>
<proteinExistence type="predicted"/>
<dbReference type="PANTHER" id="PTHR42941:SF1">
    <property type="entry name" value="SLL1037 PROTEIN"/>
    <property type="match status" value="1"/>
</dbReference>
<evidence type="ECO:0000256" key="1">
    <source>
        <dbReference type="SAM" id="SignalP"/>
    </source>
</evidence>
<dbReference type="AlphaFoldDB" id="A0AA37HTN1"/>
<dbReference type="InterPro" id="IPR011852">
    <property type="entry name" value="TRAP_TAXI"/>
</dbReference>
<reference evidence="2" key="1">
    <citation type="journal article" date="2016" name="Front. Microbiol.">
        <title>Genome Sequence of the Piezophilic, Mesophilic Sulfate-Reducing Bacterium Desulfovibrio indicus J2T.</title>
        <authorList>
            <person name="Cao J."/>
            <person name="Maignien L."/>
            <person name="Shao Z."/>
            <person name="Alain K."/>
            <person name="Jebbar M."/>
        </authorList>
    </citation>
    <scope>NUCLEOTIDE SEQUENCE</scope>
    <source>
        <strain evidence="2">NBRC 103626</strain>
    </source>
</reference>
<dbReference type="Gene3D" id="3.40.190.10">
    <property type="entry name" value="Periplasmic binding protein-like II"/>
    <property type="match status" value="2"/>
</dbReference>
<dbReference type="EMBL" id="BPQM01000138">
    <property type="protein sequence ID" value="GJD81429.1"/>
    <property type="molecule type" value="Genomic_DNA"/>
</dbReference>
<keyword evidence="3" id="KW-1185">Reference proteome</keyword>
<evidence type="ECO:0000313" key="2">
    <source>
        <dbReference type="EMBL" id="GJD81429.1"/>
    </source>
</evidence>